<dbReference type="AlphaFoldDB" id="A0A1F7VCC3"/>
<accession>A0A1F7VCC3</accession>
<organism evidence="1 2">
    <name type="scientific">Candidatus Uhrbacteria bacterium RIFCSPLOWO2_02_FULL_49_11</name>
    <dbReference type="NCBI Taxonomy" id="1802409"/>
    <lineage>
        <taxon>Bacteria</taxon>
        <taxon>Candidatus Uhriibacteriota</taxon>
    </lineage>
</organism>
<comment type="caution">
    <text evidence="1">The sequence shown here is derived from an EMBL/GenBank/DDBJ whole genome shotgun (WGS) entry which is preliminary data.</text>
</comment>
<gene>
    <name evidence="1" type="ORF">A3I42_00605</name>
</gene>
<sequence>MDTIEGNRRGGDEKIKGFVFENGVLEGIAAINAQINEEKNTSEKDERLDTLAYDRIFWLHKLFPEKYGGSESPLATEAFGSGYKTTLSHAELEYELDFLFGFKKVIDAMVINSEELSDEEYKKAVEVSAFLEKQIFIVSKKIRDKDQGSKSDDDDLGIYY</sequence>
<evidence type="ECO:0000313" key="2">
    <source>
        <dbReference type="Proteomes" id="UP000178264"/>
    </source>
</evidence>
<reference evidence="1 2" key="1">
    <citation type="journal article" date="2016" name="Nat. Commun.">
        <title>Thousands of microbial genomes shed light on interconnected biogeochemical processes in an aquifer system.</title>
        <authorList>
            <person name="Anantharaman K."/>
            <person name="Brown C.T."/>
            <person name="Hug L.A."/>
            <person name="Sharon I."/>
            <person name="Castelle C.J."/>
            <person name="Probst A.J."/>
            <person name="Thomas B.C."/>
            <person name="Singh A."/>
            <person name="Wilkins M.J."/>
            <person name="Karaoz U."/>
            <person name="Brodie E.L."/>
            <person name="Williams K.H."/>
            <person name="Hubbard S.S."/>
            <person name="Banfield J.F."/>
        </authorList>
    </citation>
    <scope>NUCLEOTIDE SEQUENCE [LARGE SCALE GENOMIC DNA]</scope>
</reference>
<evidence type="ECO:0000313" key="1">
    <source>
        <dbReference type="EMBL" id="OGL88073.1"/>
    </source>
</evidence>
<dbReference type="Proteomes" id="UP000178264">
    <property type="component" value="Unassembled WGS sequence"/>
</dbReference>
<dbReference type="EMBL" id="MGER01000040">
    <property type="protein sequence ID" value="OGL88073.1"/>
    <property type="molecule type" value="Genomic_DNA"/>
</dbReference>
<protein>
    <submittedName>
        <fullName evidence="1">Uncharacterized protein</fullName>
    </submittedName>
</protein>
<name>A0A1F7VCC3_9BACT</name>
<proteinExistence type="predicted"/>